<evidence type="ECO:0000256" key="2">
    <source>
        <dbReference type="ARBA" id="ARBA00007794"/>
    </source>
</evidence>
<dbReference type="Gene3D" id="2.170.200.10">
    <property type="entry name" value="Papillomavirus E2 early protein domain"/>
    <property type="match status" value="1"/>
</dbReference>
<dbReference type="GO" id="GO:0003677">
    <property type="term" value="F:DNA binding"/>
    <property type="evidence" value="ECO:0007669"/>
    <property type="project" value="UniProtKB-UniRule"/>
</dbReference>
<dbReference type="GO" id="GO:0042025">
    <property type="term" value="C:host cell nucleus"/>
    <property type="evidence" value="ECO:0007669"/>
    <property type="project" value="UniProtKB-SubCell"/>
</dbReference>
<dbReference type="InterPro" id="IPR000427">
    <property type="entry name" value="Papillomavirus_E2_C"/>
</dbReference>
<name>A0A2R4QL94_9PAPI</name>
<evidence type="ECO:0000256" key="3">
    <source>
        <dbReference type="ARBA" id="ARBA00022491"/>
    </source>
</evidence>
<dbReference type="InterPro" id="IPR042504">
    <property type="entry name" value="Regulatory_protein_E2_N_2"/>
</dbReference>
<evidence type="ECO:0000259" key="14">
    <source>
        <dbReference type="Pfam" id="PF00508"/>
    </source>
</evidence>
<keyword evidence="6 12" id="KW-1048">Host nucleus</keyword>
<feature type="compositionally biased region" description="Basic and acidic residues" evidence="13">
    <location>
        <begin position="206"/>
        <end position="217"/>
    </location>
</feature>
<keyword evidence="3 12" id="KW-0678">Repressor</keyword>
<feature type="domain" description="Papillomavirus E2 N-terminal" evidence="14">
    <location>
        <begin position="5"/>
        <end position="201"/>
    </location>
</feature>
<dbReference type="SUPFAM" id="SSF51332">
    <property type="entry name" value="E2 regulatory, transactivation domain"/>
    <property type="match status" value="1"/>
</dbReference>
<dbReference type="Proteomes" id="UP001232198">
    <property type="component" value="Segment"/>
</dbReference>
<protein>
    <recommendedName>
        <fullName evidence="12">Regulatory protein E2</fullName>
    </recommendedName>
</protein>
<dbReference type="GO" id="GO:0003700">
    <property type="term" value="F:DNA-binding transcription factor activity"/>
    <property type="evidence" value="ECO:0007669"/>
    <property type="project" value="UniProtKB-UniRule"/>
</dbReference>
<comment type="subcellular location">
    <subcellularLocation>
        <location evidence="1 12">Host nucleus</location>
    </subcellularLocation>
</comment>
<proteinExistence type="inferred from homology"/>
<dbReference type="InterPro" id="IPR042503">
    <property type="entry name" value="Regulatory_protein_E2_N_1"/>
</dbReference>
<dbReference type="SUPFAM" id="SSF54957">
    <property type="entry name" value="Viral DNA-binding domain"/>
    <property type="match status" value="1"/>
</dbReference>
<sequence length="390" mass="45303">MNQQDLTERLNALQNALSDIIEADPIDLDTIIKYYYLLRKFNVLEYYCKKEGYSHLGLHHIPASKVSEHNAKVAIQMGIVLKSLAKSSFGSERWTLQDTNYDQFMSPPKNCFKKEGYEVTVWFDDNRENAFPYVNWSHVYFQDEDDHWHKTEGRVDYDGMFYLDADGNKSYFILFYEDARRYSETNIWSVHYKNEHIYLPVTSSSRRPEPRTAEKSTDTSNPTRNTTQSPPHGRSSKQTAETSPGPSQRVPTLRRRRRRGEGESSGSKRQRRLSPGRSAVPSPEEVGRSHRSVRATNLSRLERLQEEARDPPIVLLRGPANKLKCWRYRWQPRFGSPKFSTVFKWVTQSNEEQDSRMLLAFTSVGERERFLETTPLPKGTSWALGSLDSL</sequence>
<dbReference type="GO" id="GO:0039693">
    <property type="term" value="P:viral DNA genome replication"/>
    <property type="evidence" value="ECO:0007669"/>
    <property type="project" value="UniProtKB-UniRule"/>
</dbReference>
<keyword evidence="9 12" id="KW-0238">DNA-binding</keyword>
<evidence type="ECO:0000259" key="15">
    <source>
        <dbReference type="Pfam" id="PF00511"/>
    </source>
</evidence>
<comment type="subunit">
    <text evidence="12">Binds DNA as homodimer. Interacts with protein E1; this interaction greatly increases E1 DNA-binding activity. Interacts with protein L1; this interaction enhances E2-dependent replication and transcription activation. Interacts with protein L2; this interaction inhibits E2 transcriptional activity but not DNA replication function E2. Interacts with protein E7; this interaction inhibits E7 oncogenic activity. Interacts with host TAF1; this interaction modulates E2-dependent transcriptional regulation. Interacts with host BRD4; this interaction mediates E2 transcriptional activation function. Additionally, the interaction with host BRD4 on mitotic chromosomes mediates tethering of the viral genome. Interacts with host TOPBP1; this interaction is required for optimal viral DNA replication.</text>
</comment>
<evidence type="ECO:0000256" key="4">
    <source>
        <dbReference type="ARBA" id="ARBA00022518"/>
    </source>
</evidence>
<comment type="function">
    <text evidence="12">Plays a role in the initiation of viral DNA replication. A dimer of E2 interacts with a dimer of E1 in order to improve specificity of E1 DNA binding activity. Once the complex recognizes and binds DNA at specific sites, the E2 dimer is removed from DNA. E2 also regulates viral transcription through binding to the E2RE response element (5'-ACCNNNNNNGGT-3') present in multiple copies in the regulatory regions of the viral genome. Activates or represses transcription depending on E2RE's position with regards to proximal promoter elements including the TATA-box. Repression occurs by sterically hindering the assembly of the transcription initiation complex.</text>
</comment>
<dbReference type="InterPro" id="IPR001866">
    <property type="entry name" value="PPV_E2_N"/>
</dbReference>
<dbReference type="Pfam" id="PF00508">
    <property type="entry name" value="PPV_E2_N"/>
    <property type="match status" value="1"/>
</dbReference>
<evidence type="ECO:0000256" key="5">
    <source>
        <dbReference type="ARBA" id="ARBA00022553"/>
    </source>
</evidence>
<evidence type="ECO:0000313" key="17">
    <source>
        <dbReference type="Proteomes" id="UP001232198"/>
    </source>
</evidence>
<reference evidence="16" key="1">
    <citation type="submission" date="2017-07" db="EMBL/GenBank/DDBJ databases">
        <title>Characterisation of Six Novel Gammapapillomavirus Types Isolated From Penile Swabs.</title>
        <authorList>
            <person name="Murahwa A.T."/>
            <person name="Mbulawa Z.Z.A."/>
            <person name="Williamson A.-L."/>
            <person name="Meiring T.L."/>
        </authorList>
    </citation>
    <scope>NUCLEOTIDE SEQUENCE</scope>
    <source>
        <strain evidence="16">CT12_N</strain>
    </source>
</reference>
<keyword evidence="5 12" id="KW-0597">Phosphoprotein</keyword>
<comment type="similarity">
    <text evidence="2">Belongs to the papillomaviridae E8^E2C protein family.</text>
</comment>
<evidence type="ECO:0000256" key="10">
    <source>
        <dbReference type="ARBA" id="ARBA00023159"/>
    </source>
</evidence>
<comment type="similarity">
    <text evidence="12">Belongs to the papillomaviridae E2 protein family.</text>
</comment>
<evidence type="ECO:0000256" key="7">
    <source>
        <dbReference type="ARBA" id="ARBA00022705"/>
    </source>
</evidence>
<keyword evidence="7 12" id="KW-0235">DNA replication</keyword>
<dbReference type="HAMAP" id="MF_04001">
    <property type="entry name" value="PPV_E2"/>
    <property type="match status" value="1"/>
</dbReference>
<feature type="region of interest" description="DNA-binding domain" evidence="12">
    <location>
        <begin position="310"/>
        <end position="390"/>
    </location>
</feature>
<dbReference type="GO" id="GO:0006351">
    <property type="term" value="P:DNA-templated transcription"/>
    <property type="evidence" value="ECO:0007669"/>
    <property type="project" value="UniProtKB-UniRule"/>
</dbReference>
<evidence type="ECO:0000256" key="9">
    <source>
        <dbReference type="ARBA" id="ARBA00023125"/>
    </source>
</evidence>
<keyword evidence="10 12" id="KW-0010">Activator</keyword>
<keyword evidence="11 12" id="KW-0804">Transcription</keyword>
<evidence type="ECO:0000256" key="12">
    <source>
        <dbReference type="HAMAP-Rule" id="MF_04001"/>
    </source>
</evidence>
<dbReference type="GO" id="GO:0006275">
    <property type="term" value="P:regulation of DNA replication"/>
    <property type="evidence" value="ECO:0007669"/>
    <property type="project" value="UniProtKB-UniRule"/>
</dbReference>
<dbReference type="Gene3D" id="3.30.70.330">
    <property type="match status" value="1"/>
</dbReference>
<dbReference type="InterPro" id="IPR012677">
    <property type="entry name" value="Nucleotide-bd_a/b_plait_sf"/>
</dbReference>
<keyword evidence="8 12" id="KW-0805">Transcription regulation</keyword>
<evidence type="ECO:0000313" key="16">
    <source>
        <dbReference type="EMBL" id="AVY53538.1"/>
    </source>
</evidence>
<dbReference type="InterPro" id="IPR036050">
    <property type="entry name" value="Regulatory_protein_E2_N"/>
</dbReference>
<dbReference type="Gene3D" id="1.10.287.30">
    <property type="entry name" value="E2 (early) protein, N terminal domain, subdomain 1"/>
    <property type="match status" value="1"/>
</dbReference>
<evidence type="ECO:0000256" key="13">
    <source>
        <dbReference type="SAM" id="MobiDB-lite"/>
    </source>
</evidence>
<organism evidence="16 17">
    <name type="scientific">Human papillomavirus type 216</name>
    <dbReference type="NCBI Taxonomy" id="2060140"/>
    <lineage>
        <taxon>Viruses</taxon>
        <taxon>Monodnaviria</taxon>
        <taxon>Shotokuvirae</taxon>
        <taxon>Cossaviricota</taxon>
        <taxon>Papovaviricetes</taxon>
        <taxon>Zurhausenvirales</taxon>
        <taxon>Papillomaviridae</taxon>
    </lineage>
</organism>
<evidence type="ECO:0000256" key="11">
    <source>
        <dbReference type="ARBA" id="ARBA00023163"/>
    </source>
</evidence>
<accession>A0A2R4QL94</accession>
<comment type="PTM">
    <text evidence="12">Phosphorylated.</text>
</comment>
<dbReference type="GO" id="GO:0000166">
    <property type="term" value="F:nucleotide binding"/>
    <property type="evidence" value="ECO:0007669"/>
    <property type="project" value="UniProtKB-UniRule"/>
</dbReference>
<dbReference type="InterPro" id="IPR035975">
    <property type="entry name" value="E2/EBNA1_C_sf"/>
</dbReference>
<feature type="domain" description="Papillomavirus E2 C-terminal" evidence="15">
    <location>
        <begin position="312"/>
        <end position="386"/>
    </location>
</feature>
<comment type="caution">
    <text evidence="12">Lacks conserved residue(s) required for the propagation of feature annotation.</text>
</comment>
<dbReference type="InterPro" id="IPR033668">
    <property type="entry name" value="Reg_prot_E2"/>
</dbReference>
<evidence type="ECO:0000256" key="6">
    <source>
        <dbReference type="ARBA" id="ARBA00022562"/>
    </source>
</evidence>
<feature type="region of interest" description="Disordered" evidence="13">
    <location>
        <begin position="201"/>
        <end position="292"/>
    </location>
</feature>
<keyword evidence="4 12" id="KW-0244">Early protein</keyword>
<feature type="compositionally biased region" description="Polar residues" evidence="13">
    <location>
        <begin position="218"/>
        <end position="250"/>
    </location>
</feature>
<dbReference type="GO" id="GO:0006260">
    <property type="term" value="P:DNA replication"/>
    <property type="evidence" value="ECO:0007669"/>
    <property type="project" value="UniProtKB-KW"/>
</dbReference>
<dbReference type="Pfam" id="PF00511">
    <property type="entry name" value="PPV_E2_C"/>
    <property type="match status" value="1"/>
</dbReference>
<evidence type="ECO:0000256" key="8">
    <source>
        <dbReference type="ARBA" id="ARBA00023015"/>
    </source>
</evidence>
<evidence type="ECO:0000256" key="1">
    <source>
        <dbReference type="ARBA" id="ARBA00004147"/>
    </source>
</evidence>
<dbReference type="EMBL" id="MF509821">
    <property type="protein sequence ID" value="AVY53538.1"/>
    <property type="molecule type" value="Genomic_DNA"/>
</dbReference>
<gene>
    <name evidence="12 16" type="primary">E2</name>
</gene>